<reference evidence="2" key="1">
    <citation type="submission" date="2018-10" db="EMBL/GenBank/DDBJ databases">
        <title>Iterative Subtractive Binning of Freshwater Chronoseries Metagenomes Recovers Nearly Complete Genomes from over Four Hundred Novel Species.</title>
        <authorList>
            <person name="Rodriguez-R L.M."/>
            <person name="Tsementzi D."/>
            <person name="Luo C."/>
            <person name="Konstantinidis K.T."/>
        </authorList>
    </citation>
    <scope>NUCLEOTIDE SEQUENCE</scope>
    <source>
        <strain evidence="2">WB7_6_001</strain>
    </source>
</reference>
<protein>
    <submittedName>
        <fullName evidence="2">Uncharacterized protein</fullName>
    </submittedName>
</protein>
<dbReference type="EMBL" id="RGET01000070">
    <property type="protein sequence ID" value="NBN88230.1"/>
    <property type="molecule type" value="Genomic_DNA"/>
</dbReference>
<accession>A0A964XRQ9</accession>
<feature type="region of interest" description="Disordered" evidence="1">
    <location>
        <begin position="96"/>
        <end position="116"/>
    </location>
</feature>
<dbReference type="AlphaFoldDB" id="A0A964XRQ9"/>
<sequence>MTEAQRVRLASRYVRAVRGKGLQSGESPIKLAVKLLAEMRHASFIGVPEKNIDYLDKNKGVMLEVISANKHKLPKRTKRAKPEFLESFAWRIPASHQETDQGSLGTGHEVETSAVR</sequence>
<comment type="caution">
    <text evidence="2">The sequence shown here is derived from an EMBL/GenBank/DDBJ whole genome shotgun (WGS) entry which is preliminary data.</text>
</comment>
<evidence type="ECO:0000313" key="2">
    <source>
        <dbReference type="EMBL" id="NBN88230.1"/>
    </source>
</evidence>
<gene>
    <name evidence="2" type="ORF">EBV32_03975</name>
</gene>
<evidence type="ECO:0000256" key="1">
    <source>
        <dbReference type="SAM" id="MobiDB-lite"/>
    </source>
</evidence>
<name>A0A964XRQ9_9PROT</name>
<dbReference type="Proteomes" id="UP000713222">
    <property type="component" value="Unassembled WGS sequence"/>
</dbReference>
<proteinExistence type="predicted"/>
<evidence type="ECO:0000313" key="3">
    <source>
        <dbReference type="Proteomes" id="UP000713222"/>
    </source>
</evidence>
<organism evidence="2 3">
    <name type="scientific">Candidatus Fonsibacter lacus</name>
    <dbReference type="NCBI Taxonomy" id="2576439"/>
    <lineage>
        <taxon>Bacteria</taxon>
        <taxon>Pseudomonadati</taxon>
        <taxon>Pseudomonadota</taxon>
        <taxon>Alphaproteobacteria</taxon>
        <taxon>Candidatus Pelagibacterales</taxon>
        <taxon>Candidatus Pelagibacterales incertae sedis</taxon>
        <taxon>Candidatus Fonsibacter</taxon>
    </lineage>
</organism>